<name>A0A134B5Y7_9PORP</name>
<reference evidence="2" key="1">
    <citation type="submission" date="2016-01" db="EMBL/GenBank/DDBJ databases">
        <authorList>
            <person name="Mitreva M."/>
            <person name="Pepin K.H."/>
            <person name="Mihindukulasuriya K.A."/>
            <person name="Fulton R."/>
            <person name="Fronick C."/>
            <person name="O'Laughlin M."/>
            <person name="Miner T."/>
            <person name="Herter B."/>
            <person name="Rosa B.A."/>
            <person name="Cordes M."/>
            <person name="Tomlinson C."/>
            <person name="Wollam A."/>
            <person name="Palsikar V.B."/>
            <person name="Mardis E.R."/>
            <person name="Wilson R.K."/>
        </authorList>
    </citation>
    <scope>NUCLEOTIDE SEQUENCE [LARGE SCALE GENOMIC DNA]</scope>
    <source>
        <strain evidence="2">KA00683</strain>
    </source>
</reference>
<protein>
    <submittedName>
        <fullName evidence="1">Uncharacterized protein</fullName>
    </submittedName>
</protein>
<comment type="caution">
    <text evidence="1">The sequence shown here is derived from an EMBL/GenBank/DDBJ whole genome shotgun (WGS) entry which is preliminary data.</text>
</comment>
<dbReference type="STRING" id="322095.HMPREF3185_01410"/>
<organism evidence="1 2">
    <name type="scientific">Porphyromonas somerae</name>
    <dbReference type="NCBI Taxonomy" id="322095"/>
    <lineage>
        <taxon>Bacteria</taxon>
        <taxon>Pseudomonadati</taxon>
        <taxon>Bacteroidota</taxon>
        <taxon>Bacteroidia</taxon>
        <taxon>Bacteroidales</taxon>
        <taxon>Porphyromonadaceae</taxon>
        <taxon>Porphyromonas</taxon>
    </lineage>
</organism>
<evidence type="ECO:0000313" key="2">
    <source>
        <dbReference type="Proteomes" id="UP000070224"/>
    </source>
</evidence>
<evidence type="ECO:0000313" key="1">
    <source>
        <dbReference type="EMBL" id="KXB75352.1"/>
    </source>
</evidence>
<dbReference type="PATRIC" id="fig|322095.3.peg.1390"/>
<sequence length="49" mass="5392">MSCASCPCEGPRSYPKDLPLRCRMVPWGQSVFMTLSQLSVGCRRTGEGL</sequence>
<proteinExistence type="predicted"/>
<dbReference type="EMBL" id="LSDK01000093">
    <property type="protein sequence ID" value="KXB75352.1"/>
    <property type="molecule type" value="Genomic_DNA"/>
</dbReference>
<keyword evidence="2" id="KW-1185">Reference proteome</keyword>
<dbReference type="Proteomes" id="UP000070224">
    <property type="component" value="Unassembled WGS sequence"/>
</dbReference>
<gene>
    <name evidence="1" type="ORF">HMPREF3185_01410</name>
</gene>
<dbReference type="AlphaFoldDB" id="A0A134B5Y7"/>
<accession>A0A134B5Y7</accession>